<keyword evidence="12" id="KW-1133">Transmembrane helix</keyword>
<evidence type="ECO:0000259" key="20">
    <source>
        <dbReference type="PROSITE" id="PS50011"/>
    </source>
</evidence>
<evidence type="ECO:0000256" key="1">
    <source>
        <dbReference type="ARBA" id="ARBA00004479"/>
    </source>
</evidence>
<protein>
    <submittedName>
        <fullName evidence="24">Uncharacterized protein</fullName>
    </submittedName>
</protein>
<evidence type="ECO:0000256" key="17">
    <source>
        <dbReference type="PROSITE-ProRule" id="PRU00322"/>
    </source>
</evidence>
<dbReference type="GO" id="GO:0005524">
    <property type="term" value="F:ATP binding"/>
    <property type="evidence" value="ECO:0007669"/>
    <property type="project" value="UniProtKB-UniRule"/>
</dbReference>
<organism evidence="24 25">
    <name type="scientific">Anisodus tanguticus</name>
    <dbReference type="NCBI Taxonomy" id="243964"/>
    <lineage>
        <taxon>Eukaryota</taxon>
        <taxon>Viridiplantae</taxon>
        <taxon>Streptophyta</taxon>
        <taxon>Embryophyta</taxon>
        <taxon>Tracheophyta</taxon>
        <taxon>Spermatophyta</taxon>
        <taxon>Magnoliopsida</taxon>
        <taxon>eudicotyledons</taxon>
        <taxon>Gunneridae</taxon>
        <taxon>Pentapetalae</taxon>
        <taxon>asterids</taxon>
        <taxon>lamiids</taxon>
        <taxon>Solanales</taxon>
        <taxon>Solanaceae</taxon>
        <taxon>Solanoideae</taxon>
        <taxon>Hyoscyameae</taxon>
        <taxon>Anisodus</taxon>
    </lineage>
</organism>
<keyword evidence="8 17" id="KW-0863">Zinc-finger</keyword>
<keyword evidence="25" id="KW-1185">Reference proteome</keyword>
<evidence type="ECO:0000256" key="10">
    <source>
        <dbReference type="ARBA" id="ARBA00022837"/>
    </source>
</evidence>
<dbReference type="Gene3D" id="1.10.238.10">
    <property type="entry name" value="EF-hand"/>
    <property type="match status" value="1"/>
</dbReference>
<dbReference type="SUPFAM" id="SSF47473">
    <property type="entry name" value="EF-hand"/>
    <property type="match status" value="1"/>
</dbReference>
<evidence type="ECO:0000256" key="7">
    <source>
        <dbReference type="ARBA" id="ARBA00022729"/>
    </source>
</evidence>
<dbReference type="InterPro" id="IPR002048">
    <property type="entry name" value="EF_hand_dom"/>
</dbReference>
<dbReference type="SMART" id="SM00220">
    <property type="entry name" value="S_TKc"/>
    <property type="match status" value="1"/>
</dbReference>
<dbReference type="PROSITE" id="PS50199">
    <property type="entry name" value="ZF_RANBP2_2"/>
    <property type="match status" value="1"/>
</dbReference>
<dbReference type="FunFam" id="3.40.50.410:FF:000007">
    <property type="entry name" value="Calcium voltage-gated channel auxiliary subunit alpha2delta 3"/>
    <property type="match status" value="1"/>
</dbReference>
<evidence type="ECO:0000256" key="6">
    <source>
        <dbReference type="ARBA" id="ARBA00022723"/>
    </source>
</evidence>
<dbReference type="Pfam" id="PF00069">
    <property type="entry name" value="Pkinase"/>
    <property type="match status" value="1"/>
</dbReference>
<evidence type="ECO:0000313" key="25">
    <source>
        <dbReference type="Proteomes" id="UP001291623"/>
    </source>
</evidence>
<evidence type="ECO:0000256" key="14">
    <source>
        <dbReference type="ARBA" id="ARBA00023136"/>
    </source>
</evidence>
<dbReference type="PANTHER" id="PTHR10166">
    <property type="entry name" value="VOLTAGE-DEPENDENT CALCIUM CHANNEL SUBUNIT ALPHA-2/DELTA-RELATED"/>
    <property type="match status" value="1"/>
</dbReference>
<evidence type="ECO:0000259" key="23">
    <source>
        <dbReference type="PROSITE" id="PS50234"/>
    </source>
</evidence>
<dbReference type="Gene3D" id="4.10.1060.10">
    <property type="entry name" value="Zinc finger, RanBP2-type"/>
    <property type="match status" value="1"/>
</dbReference>
<evidence type="ECO:0000256" key="12">
    <source>
        <dbReference type="ARBA" id="ARBA00022989"/>
    </source>
</evidence>
<evidence type="ECO:0000256" key="9">
    <source>
        <dbReference type="ARBA" id="ARBA00022833"/>
    </source>
</evidence>
<evidence type="ECO:0000256" key="8">
    <source>
        <dbReference type="ARBA" id="ARBA00022771"/>
    </source>
</evidence>
<dbReference type="SMART" id="SM00547">
    <property type="entry name" value="ZnF_RBZ"/>
    <property type="match status" value="1"/>
</dbReference>
<evidence type="ECO:0000256" key="3">
    <source>
        <dbReference type="ARBA" id="ARBA00022568"/>
    </source>
</evidence>
<keyword evidence="9" id="KW-0862">Zinc</keyword>
<evidence type="ECO:0000256" key="19">
    <source>
        <dbReference type="SAM" id="MobiDB-lite"/>
    </source>
</evidence>
<evidence type="ECO:0000256" key="18">
    <source>
        <dbReference type="PROSITE-ProRule" id="PRU10141"/>
    </source>
</evidence>
<dbReference type="SMART" id="SM00327">
    <property type="entry name" value="VWA"/>
    <property type="match status" value="1"/>
</dbReference>
<evidence type="ECO:0000256" key="13">
    <source>
        <dbReference type="ARBA" id="ARBA00023065"/>
    </source>
</evidence>
<feature type="compositionally biased region" description="Polar residues" evidence="19">
    <location>
        <begin position="896"/>
        <end position="909"/>
    </location>
</feature>
<accession>A0AAE1QPZ8</accession>
<keyword evidence="6" id="KW-0479">Metal-binding</keyword>
<feature type="region of interest" description="Disordered" evidence="19">
    <location>
        <begin position="886"/>
        <end position="939"/>
    </location>
</feature>
<dbReference type="InterPro" id="IPR001876">
    <property type="entry name" value="Znf_RanBP2"/>
</dbReference>
<keyword evidence="13" id="KW-0406">Ion transport</keyword>
<evidence type="ECO:0000256" key="11">
    <source>
        <dbReference type="ARBA" id="ARBA00022882"/>
    </source>
</evidence>
<dbReference type="PROSITE" id="PS50011">
    <property type="entry name" value="PROTEIN_KINASE_DOM"/>
    <property type="match status" value="1"/>
</dbReference>
<keyword evidence="3" id="KW-0109">Calcium transport</keyword>
<gene>
    <name evidence="24" type="ORF">RND71_043551</name>
</gene>
<dbReference type="InterPro" id="IPR051173">
    <property type="entry name" value="Ca_channel_alpha-2/delta"/>
</dbReference>
<keyword evidence="5" id="KW-0812">Transmembrane</keyword>
<feature type="domain" description="VWFA" evidence="23">
    <location>
        <begin position="632"/>
        <end position="829"/>
    </location>
</feature>
<dbReference type="InterPro" id="IPR013608">
    <property type="entry name" value="VWA_N"/>
</dbReference>
<dbReference type="InterPro" id="IPR011009">
    <property type="entry name" value="Kinase-like_dom_sf"/>
</dbReference>
<keyword evidence="14" id="KW-0472">Membrane</keyword>
<dbReference type="InterPro" id="IPR000719">
    <property type="entry name" value="Prot_kinase_dom"/>
</dbReference>
<dbReference type="InterPro" id="IPR002035">
    <property type="entry name" value="VWF_A"/>
</dbReference>
<evidence type="ECO:0000313" key="24">
    <source>
        <dbReference type="EMBL" id="KAK4337246.1"/>
    </source>
</evidence>
<keyword evidence="18" id="KW-0547">Nucleotide-binding</keyword>
<dbReference type="Pfam" id="PF00092">
    <property type="entry name" value="VWA"/>
    <property type="match status" value="1"/>
</dbReference>
<evidence type="ECO:0000256" key="16">
    <source>
        <dbReference type="ARBA" id="ARBA00023303"/>
    </source>
</evidence>
<comment type="subcellular location">
    <subcellularLocation>
        <location evidence="1">Membrane</location>
        <topology evidence="1">Single-pass type I membrane protein</topology>
    </subcellularLocation>
</comment>
<dbReference type="Gene3D" id="3.40.50.410">
    <property type="entry name" value="von Willebrand factor, type A domain"/>
    <property type="match status" value="1"/>
</dbReference>
<feature type="region of interest" description="Disordered" evidence="19">
    <location>
        <begin position="299"/>
        <end position="337"/>
    </location>
</feature>
<feature type="compositionally biased region" description="Basic and acidic residues" evidence="19">
    <location>
        <begin position="310"/>
        <end position="326"/>
    </location>
</feature>
<reference evidence="24" key="1">
    <citation type="submission" date="2023-12" db="EMBL/GenBank/DDBJ databases">
        <title>Genome assembly of Anisodus tanguticus.</title>
        <authorList>
            <person name="Wang Y.-J."/>
        </authorList>
    </citation>
    <scope>NUCLEOTIDE SEQUENCE</scope>
    <source>
        <strain evidence="24">KB-2021</strain>
        <tissue evidence="24">Leaf</tissue>
    </source>
</reference>
<dbReference type="PANTHER" id="PTHR10166:SF37">
    <property type="entry name" value="STOLID, ISOFORM H"/>
    <property type="match status" value="1"/>
</dbReference>
<dbReference type="GO" id="GO:0005509">
    <property type="term" value="F:calcium ion binding"/>
    <property type="evidence" value="ECO:0007669"/>
    <property type="project" value="InterPro"/>
</dbReference>
<keyword evidence="18" id="KW-0067">ATP-binding</keyword>
<dbReference type="SUPFAM" id="SSF90209">
    <property type="entry name" value="Ran binding protein zinc finger-like"/>
    <property type="match status" value="1"/>
</dbReference>
<feature type="binding site" evidence="18">
    <location>
        <position position="88"/>
    </location>
    <ligand>
        <name>ATP</name>
        <dbReference type="ChEBI" id="CHEBI:30616"/>
    </ligand>
</feature>
<dbReference type="InterPro" id="IPR036443">
    <property type="entry name" value="Znf_RanBP2_sf"/>
</dbReference>
<keyword evidence="4" id="KW-0107">Calcium channel</keyword>
<dbReference type="PROSITE" id="PS00018">
    <property type="entry name" value="EF_HAND_1"/>
    <property type="match status" value="1"/>
</dbReference>
<dbReference type="GO" id="GO:0004672">
    <property type="term" value="F:protein kinase activity"/>
    <property type="evidence" value="ECO:0007669"/>
    <property type="project" value="InterPro"/>
</dbReference>
<dbReference type="GO" id="GO:0005891">
    <property type="term" value="C:voltage-gated calcium channel complex"/>
    <property type="evidence" value="ECO:0007669"/>
    <property type="project" value="TreeGrafter"/>
</dbReference>
<keyword evidence="10" id="KW-0106">Calcium</keyword>
<feature type="compositionally biased region" description="Basic and acidic residues" evidence="19">
    <location>
        <begin position="910"/>
        <end position="937"/>
    </location>
</feature>
<evidence type="ECO:0000256" key="15">
    <source>
        <dbReference type="ARBA" id="ARBA00023180"/>
    </source>
</evidence>
<keyword evidence="7" id="KW-0732">Signal</keyword>
<dbReference type="GO" id="GO:0008270">
    <property type="term" value="F:zinc ion binding"/>
    <property type="evidence" value="ECO:0007669"/>
    <property type="project" value="UniProtKB-KW"/>
</dbReference>
<evidence type="ECO:0000256" key="2">
    <source>
        <dbReference type="ARBA" id="ARBA00022448"/>
    </source>
</evidence>
<sequence>MKRLFLYKICELISLNSNQAQVQNQLINQGLNNVATNNAIIKTAQPFFNSNNGVNLQDIQPDRPIGYGAFGVVWAVTDPRDGKRVALKKMPNICDFGLARVMEEDESRNMTQEVVTQYYRAPELLTGTKHYGAPIDMWSVGCIFAELLGRRILFQAQTPIMQLDLITDLLGTPDPEDLKYACQAARSHIIRQPYKLSSIGTLYLLSNQANHEAVHLLCQISDHSETESENDLETDGENLSDKETKWDCSVCTFRNSSDAFKCLMCDVKKGMSTRKPRTNPQLLAQQVAKQQEEIQQQVLKAQAKTGSVNPKEKSKSNNLEKRKNLDTEPMSPTSNFDEDHFITRFDIEQATIALTKNALESDEMAVVVEKALDEADNDDDGCISFSEFQHVIYRAPDFLRVKTWASKFGNEIQIGSSRATCFENIEENYNRMGAKPVSRDPQKIMEEMVTDIENMFQWKMESVRRIAERAEELAANHTFDSNLPFEFYNAKKIYDENNEMEKYRIDNLPEKDRRQFKGLDLSSSPLLDGLNVSYDESAVHIPVNVYEETPTLKKQIKWSISLKDVFRNNRVVDPELNWQYFCSSHGFMRLYPATPWRIPDFLKEQDNERKPLDLYDCRLRNWFIKAAASPKDIVILLDGSGSMLGQRKEIARNVVINILDTLTDDDYVTVLRFSDVIEPVVSCFGESLVEANPQNLKTIRDQLTLLNTTDIANFTLALRTAFQILKDSKNQKSSSNCNQAIMLITDGAPDNDRLDHNAVFEEFNYPRIDIRVFSYLVGKEVTDTKEVNWMACKNRGYYTHVANLAEIREQVQLYIPVMSRPLVLLRDRIFAFTGIYADIMDVPLNNWVWDAREREKIRQSIRRRIRETALNNLSAKKEKSEYIETKDNYFTEDGNESVSENYDENTSSDRTIDQKNNEESDDKDFKEQSTGTEKDNYYKNNDLSVDINFSPKFERWVQNTKDDYSYGQEKPMDGDEMTDSEYNKVDQVEEVKVPKKKGLHDLMMTISVPVFDTKNTTKRVITRNQTYCTAPIKNTPFSLAVAVPELYGKYSIHGQIEFKRKDEDYKKYFEGNKWTVHPDWVYCDVDLASKYSKDVSAPQKRVLMFLEKANLSNIRWKSPSLSPQVYEELTCNKDLVQSLIFDAKATDINRSVCGQPNDLSVFE</sequence>
<keyword evidence="15" id="KW-0325">Glycoprotein</keyword>
<dbReference type="PROSITE" id="PS50222">
    <property type="entry name" value="EF_HAND_2"/>
    <property type="match status" value="1"/>
</dbReference>
<evidence type="ECO:0000256" key="4">
    <source>
        <dbReference type="ARBA" id="ARBA00022673"/>
    </source>
</evidence>
<evidence type="ECO:0000259" key="21">
    <source>
        <dbReference type="PROSITE" id="PS50199"/>
    </source>
</evidence>
<keyword evidence="11" id="KW-0851">Voltage-gated channel</keyword>
<dbReference type="Gene3D" id="3.30.200.20">
    <property type="entry name" value="Phosphorylase Kinase, domain 1"/>
    <property type="match status" value="1"/>
</dbReference>
<dbReference type="InterPro" id="IPR018247">
    <property type="entry name" value="EF_Hand_1_Ca_BS"/>
</dbReference>
<comment type="caution">
    <text evidence="24">The sequence shown here is derived from an EMBL/GenBank/DDBJ whole genome shotgun (WGS) entry which is preliminary data.</text>
</comment>
<dbReference type="PROSITE" id="PS50234">
    <property type="entry name" value="VWFA"/>
    <property type="match status" value="1"/>
</dbReference>
<dbReference type="SUPFAM" id="SSF56112">
    <property type="entry name" value="Protein kinase-like (PK-like)"/>
    <property type="match status" value="1"/>
</dbReference>
<feature type="domain" description="RanBP2-type" evidence="21">
    <location>
        <begin position="242"/>
        <end position="271"/>
    </location>
</feature>
<dbReference type="Pfam" id="PF00641">
    <property type="entry name" value="Zn_ribbon_RanBP"/>
    <property type="match status" value="1"/>
</dbReference>
<dbReference type="EMBL" id="JAVYJV010000045">
    <property type="protein sequence ID" value="KAK4337246.1"/>
    <property type="molecule type" value="Genomic_DNA"/>
</dbReference>
<keyword evidence="16" id="KW-0407">Ion channel</keyword>
<dbReference type="InterPro" id="IPR036465">
    <property type="entry name" value="vWFA_dom_sf"/>
</dbReference>
<keyword evidence="2" id="KW-0813">Transport</keyword>
<dbReference type="Pfam" id="PF08399">
    <property type="entry name" value="VWA_N"/>
    <property type="match status" value="1"/>
</dbReference>
<dbReference type="Proteomes" id="UP001291623">
    <property type="component" value="Unassembled WGS sequence"/>
</dbReference>
<proteinExistence type="predicted"/>
<dbReference type="AlphaFoldDB" id="A0AAE1QPZ8"/>
<dbReference type="PROSITE" id="PS00107">
    <property type="entry name" value="PROTEIN_KINASE_ATP"/>
    <property type="match status" value="1"/>
</dbReference>
<dbReference type="InterPro" id="IPR017441">
    <property type="entry name" value="Protein_kinase_ATP_BS"/>
</dbReference>
<dbReference type="SUPFAM" id="SSF53300">
    <property type="entry name" value="vWA-like"/>
    <property type="match status" value="1"/>
</dbReference>
<evidence type="ECO:0000259" key="22">
    <source>
        <dbReference type="PROSITE" id="PS50222"/>
    </source>
</evidence>
<feature type="domain" description="EF-hand" evidence="22">
    <location>
        <begin position="363"/>
        <end position="398"/>
    </location>
</feature>
<dbReference type="GO" id="GO:0005245">
    <property type="term" value="F:voltage-gated calcium channel activity"/>
    <property type="evidence" value="ECO:0007669"/>
    <property type="project" value="TreeGrafter"/>
</dbReference>
<name>A0AAE1QPZ8_9SOLA</name>
<dbReference type="Gene3D" id="1.10.510.10">
    <property type="entry name" value="Transferase(Phosphotransferase) domain 1"/>
    <property type="match status" value="1"/>
</dbReference>
<evidence type="ECO:0000256" key="5">
    <source>
        <dbReference type="ARBA" id="ARBA00022692"/>
    </source>
</evidence>
<feature type="domain" description="Protein kinase" evidence="20">
    <location>
        <begin position="1"/>
        <end position="214"/>
    </location>
</feature>
<dbReference type="InterPro" id="IPR011992">
    <property type="entry name" value="EF-hand-dom_pair"/>
</dbReference>
<dbReference type="PROSITE" id="PS01358">
    <property type="entry name" value="ZF_RANBP2_1"/>
    <property type="match status" value="1"/>
</dbReference>